<dbReference type="Gene3D" id="1.10.10.10">
    <property type="entry name" value="Winged helix-like DNA-binding domain superfamily/Winged helix DNA-binding domain"/>
    <property type="match status" value="1"/>
</dbReference>
<accession>A0A9X2KP81</accession>
<gene>
    <name evidence="1" type="ORF">M9978_07965</name>
</gene>
<dbReference type="Proteomes" id="UP001139451">
    <property type="component" value="Unassembled WGS sequence"/>
</dbReference>
<dbReference type="InterPro" id="IPR036388">
    <property type="entry name" value="WH-like_DNA-bd_sf"/>
</dbReference>
<dbReference type="SUPFAM" id="SSF46785">
    <property type="entry name" value="Winged helix' DNA-binding domain"/>
    <property type="match status" value="1"/>
</dbReference>
<dbReference type="AlphaFoldDB" id="A0A9X2KP81"/>
<evidence type="ECO:0000313" key="2">
    <source>
        <dbReference type="Proteomes" id="UP001139451"/>
    </source>
</evidence>
<dbReference type="RefSeq" id="WP_254292483.1">
    <property type="nucleotide sequence ID" value="NZ_JAMLDX010000004.1"/>
</dbReference>
<sequence length="283" mass="31676">MGEWDKLTAVVVAQDDERARPGVEALARAEIRCRAVATFLDVELVLSEMPFDLLLIEAIGADPDQLWHFLHRLTEHAKVDPVRAVASVTLDELDMVAEGLLDIPCEILCNLDEAEWAEALLRIARAPARTLHDSGTSHASRLLQVRGEVDRLAAALRELTEDQSATPRSDAVTIEAVKQAIWERRARDRFFDSELFADPAWDMLLDLFLSRLENRSTCVSSLCIAAATPPTTALRWIGTMTDQGLFERHPDPNDKRRHFLHLSRDAEAAMAAYFGLLAERRSS</sequence>
<reference evidence="1" key="1">
    <citation type="submission" date="2022-05" db="EMBL/GenBank/DDBJ databases">
        <title>Sphingomonas sp. strain MG17 Genome sequencing and assembly.</title>
        <authorList>
            <person name="Kim I."/>
        </authorList>
    </citation>
    <scope>NUCLEOTIDE SEQUENCE</scope>
    <source>
        <strain evidence="1">MG17</strain>
    </source>
</reference>
<evidence type="ECO:0000313" key="1">
    <source>
        <dbReference type="EMBL" id="MCP3730363.1"/>
    </source>
</evidence>
<dbReference type="EMBL" id="JAMLDX010000004">
    <property type="protein sequence ID" value="MCP3730363.1"/>
    <property type="molecule type" value="Genomic_DNA"/>
</dbReference>
<keyword evidence="2" id="KW-1185">Reference proteome</keyword>
<evidence type="ECO:0008006" key="3">
    <source>
        <dbReference type="Google" id="ProtNLM"/>
    </source>
</evidence>
<name>A0A9X2KP81_9SPHN</name>
<protein>
    <recommendedName>
        <fullName evidence="3">HTH marR-type domain-containing protein</fullName>
    </recommendedName>
</protein>
<comment type="caution">
    <text evidence="1">The sequence shown here is derived from an EMBL/GenBank/DDBJ whole genome shotgun (WGS) entry which is preliminary data.</text>
</comment>
<dbReference type="InterPro" id="IPR036390">
    <property type="entry name" value="WH_DNA-bd_sf"/>
</dbReference>
<proteinExistence type="predicted"/>
<organism evidence="1 2">
    <name type="scientific">Sphingomonas tagetis</name>
    <dbReference type="NCBI Taxonomy" id="2949092"/>
    <lineage>
        <taxon>Bacteria</taxon>
        <taxon>Pseudomonadati</taxon>
        <taxon>Pseudomonadota</taxon>
        <taxon>Alphaproteobacteria</taxon>
        <taxon>Sphingomonadales</taxon>
        <taxon>Sphingomonadaceae</taxon>
        <taxon>Sphingomonas</taxon>
    </lineage>
</organism>